<dbReference type="Pfam" id="PF02954">
    <property type="entry name" value="HTH_8"/>
    <property type="match status" value="1"/>
</dbReference>
<evidence type="ECO:0000313" key="7">
    <source>
        <dbReference type="EMBL" id="QGU94524.1"/>
    </source>
</evidence>
<dbReference type="InterPro" id="IPR058031">
    <property type="entry name" value="AAA_lid_NorR"/>
</dbReference>
<evidence type="ECO:0000259" key="6">
    <source>
        <dbReference type="PROSITE" id="PS50045"/>
    </source>
</evidence>
<evidence type="ECO:0000256" key="3">
    <source>
        <dbReference type="ARBA" id="ARBA00023015"/>
    </source>
</evidence>
<dbReference type="InterPro" id="IPR002078">
    <property type="entry name" value="Sigma_54_int"/>
</dbReference>
<reference evidence="7 8" key="1">
    <citation type="submission" date="2019-12" db="EMBL/GenBank/DDBJ databases">
        <title>Genome sequenceing of Clostridium bovifaecis.</title>
        <authorList>
            <person name="Yao Y."/>
        </authorList>
    </citation>
    <scope>NUCLEOTIDE SEQUENCE [LARGE SCALE GENOMIC DNA]</scope>
    <source>
        <strain evidence="7 8">BXX</strain>
    </source>
</reference>
<dbReference type="Pfam" id="PF00158">
    <property type="entry name" value="Sigma54_activat"/>
    <property type="match status" value="1"/>
</dbReference>
<dbReference type="SUPFAM" id="SSF46689">
    <property type="entry name" value="Homeodomain-like"/>
    <property type="match status" value="1"/>
</dbReference>
<dbReference type="Gene3D" id="1.10.10.60">
    <property type="entry name" value="Homeodomain-like"/>
    <property type="match status" value="1"/>
</dbReference>
<protein>
    <submittedName>
        <fullName evidence="7">AAA family ATPase</fullName>
    </submittedName>
</protein>
<evidence type="ECO:0000256" key="4">
    <source>
        <dbReference type="ARBA" id="ARBA00023125"/>
    </source>
</evidence>
<dbReference type="InterPro" id="IPR035965">
    <property type="entry name" value="PAS-like_dom_sf"/>
</dbReference>
<feature type="domain" description="Sigma-54 factor interaction" evidence="6">
    <location>
        <begin position="288"/>
        <end position="518"/>
    </location>
</feature>
<dbReference type="InterPro" id="IPR029016">
    <property type="entry name" value="GAF-like_dom_sf"/>
</dbReference>
<evidence type="ECO:0000256" key="5">
    <source>
        <dbReference type="ARBA" id="ARBA00023163"/>
    </source>
</evidence>
<keyword evidence="2" id="KW-0067">ATP-binding</keyword>
<dbReference type="SUPFAM" id="SSF55785">
    <property type="entry name" value="PYP-like sensor domain (PAS domain)"/>
    <property type="match status" value="1"/>
</dbReference>
<dbReference type="Pfam" id="PF15714">
    <property type="entry name" value="SpoVT_C"/>
    <property type="match status" value="1"/>
</dbReference>
<sequence>MRMEEEMMVLQRVGHMVQQIAEAIAATLNSNVTIVDSNLVRVAGTGPYQESIRNYIPNGSAFTRVLKNKETILIENPGQEEECCACTKRDSCLETFEICTPIIWQGEAVGVIGIFAFDERQKRYLQERKEQFLNFLNKMSELLASKVGETILFEKIASSNKELDAVIQNVNQGVICVNSKCKINHINTKAINLLGLSKSTKELWGIRIQDIWPEALIIKAIEKEQELFDKEEYFEGRGFKKGFLTTVKLIYQDDNVVSAVCTFTDLENIQKFAFRAREKYTNFNFDNLIGISSKLNKVKKKARQVANYDSTVLIVGESGTGKEIFARAIHNDSSRADHPFIGINCSAIPETLLESELFGYEPGAFTGADRKGKAGKIELANKGTFFLDEIGDMPLFLQAKLLRVLQERELTKIGGLKSKPVDVRIIAATNKNLEELIEKRMFREDLYYRLNVIPISLPPLRERTEDIPILIEYFLKIYNQKFQKNIKGFTSEAMNFLLGYSWPGNVRELENIIEYGINFAEDDYIALEDIKDRFGAFLDTRTSTLKEMVSKYEREEIIKCLERFGWSDEGKEKAAQALGISRATLYRKLSQV</sequence>
<keyword evidence="8" id="KW-1185">Reference proteome</keyword>
<dbReference type="FunFam" id="3.40.50.300:FF:000006">
    <property type="entry name" value="DNA-binding transcriptional regulator NtrC"/>
    <property type="match status" value="1"/>
</dbReference>
<dbReference type="InterPro" id="IPR003593">
    <property type="entry name" value="AAA+_ATPase"/>
</dbReference>
<dbReference type="Gene3D" id="1.10.8.60">
    <property type="match status" value="1"/>
</dbReference>
<gene>
    <name evidence="7" type="ORF">GOM49_04910</name>
</gene>
<evidence type="ECO:0000256" key="2">
    <source>
        <dbReference type="ARBA" id="ARBA00022840"/>
    </source>
</evidence>
<dbReference type="Pfam" id="PF25601">
    <property type="entry name" value="AAA_lid_14"/>
    <property type="match status" value="1"/>
</dbReference>
<dbReference type="InterPro" id="IPR009057">
    <property type="entry name" value="Homeodomain-like_sf"/>
</dbReference>
<dbReference type="AlphaFoldDB" id="A0A6I6EZU6"/>
<dbReference type="PANTHER" id="PTHR32071">
    <property type="entry name" value="TRANSCRIPTIONAL REGULATORY PROTEIN"/>
    <property type="match status" value="1"/>
</dbReference>
<keyword evidence="5" id="KW-0804">Transcription</keyword>
<evidence type="ECO:0000313" key="8">
    <source>
        <dbReference type="Proteomes" id="UP000422764"/>
    </source>
</evidence>
<accession>A0A6I6EZU6</accession>
<dbReference type="EMBL" id="CP046522">
    <property type="protein sequence ID" value="QGU94524.1"/>
    <property type="molecule type" value="Genomic_DNA"/>
</dbReference>
<dbReference type="PROSITE" id="PS00675">
    <property type="entry name" value="SIGMA54_INTERACT_1"/>
    <property type="match status" value="1"/>
</dbReference>
<dbReference type="Gene3D" id="3.30.450.20">
    <property type="entry name" value="PAS domain"/>
    <property type="match status" value="1"/>
</dbReference>
<dbReference type="InterPro" id="IPR002197">
    <property type="entry name" value="HTH_Fis"/>
</dbReference>
<dbReference type="GO" id="GO:0006355">
    <property type="term" value="P:regulation of DNA-templated transcription"/>
    <property type="evidence" value="ECO:0007669"/>
    <property type="project" value="InterPro"/>
</dbReference>
<dbReference type="SUPFAM" id="SSF55781">
    <property type="entry name" value="GAF domain-like"/>
    <property type="match status" value="1"/>
</dbReference>
<dbReference type="InterPro" id="IPR027417">
    <property type="entry name" value="P-loop_NTPase"/>
</dbReference>
<keyword evidence="1" id="KW-0547">Nucleotide-binding</keyword>
<dbReference type="Gene3D" id="3.30.450.40">
    <property type="match status" value="1"/>
</dbReference>
<dbReference type="PROSITE" id="PS00688">
    <property type="entry name" value="SIGMA54_INTERACT_3"/>
    <property type="match status" value="1"/>
</dbReference>
<dbReference type="PANTHER" id="PTHR32071:SF57">
    <property type="entry name" value="C4-DICARBOXYLATE TRANSPORT TRANSCRIPTIONAL REGULATORY PROTEIN DCTD"/>
    <property type="match status" value="1"/>
</dbReference>
<dbReference type="InterPro" id="IPR025944">
    <property type="entry name" value="Sigma_54_int_dom_CS"/>
</dbReference>
<keyword evidence="4" id="KW-0238">DNA-binding</keyword>
<evidence type="ECO:0000256" key="1">
    <source>
        <dbReference type="ARBA" id="ARBA00022741"/>
    </source>
</evidence>
<dbReference type="PROSITE" id="PS00676">
    <property type="entry name" value="SIGMA54_INTERACT_2"/>
    <property type="match status" value="1"/>
</dbReference>
<dbReference type="Proteomes" id="UP000422764">
    <property type="component" value="Chromosome"/>
</dbReference>
<keyword evidence="3" id="KW-0805">Transcription regulation</keyword>
<dbReference type="GO" id="GO:0005524">
    <property type="term" value="F:ATP binding"/>
    <property type="evidence" value="ECO:0007669"/>
    <property type="project" value="UniProtKB-KW"/>
</dbReference>
<dbReference type="SUPFAM" id="SSF52540">
    <property type="entry name" value="P-loop containing nucleoside triphosphate hydrolases"/>
    <property type="match status" value="1"/>
</dbReference>
<dbReference type="InterPro" id="IPR025662">
    <property type="entry name" value="Sigma_54_int_dom_ATP-bd_1"/>
</dbReference>
<name>A0A6I6EZU6_9CLOT</name>
<dbReference type="SMART" id="SM00382">
    <property type="entry name" value="AAA"/>
    <property type="match status" value="1"/>
</dbReference>
<dbReference type="InterPro" id="IPR025943">
    <property type="entry name" value="Sigma_54_int_dom_ATP-bd_2"/>
</dbReference>
<organism evidence="7 8">
    <name type="scientific">Clostridium bovifaecis</name>
    <dbReference type="NCBI Taxonomy" id="2184719"/>
    <lineage>
        <taxon>Bacteria</taxon>
        <taxon>Bacillati</taxon>
        <taxon>Bacillota</taxon>
        <taxon>Clostridia</taxon>
        <taxon>Eubacteriales</taxon>
        <taxon>Clostridiaceae</taxon>
        <taxon>Clostridium</taxon>
    </lineage>
</organism>
<dbReference type="CDD" id="cd00009">
    <property type="entry name" value="AAA"/>
    <property type="match status" value="1"/>
</dbReference>
<dbReference type="GO" id="GO:0043565">
    <property type="term" value="F:sequence-specific DNA binding"/>
    <property type="evidence" value="ECO:0007669"/>
    <property type="project" value="InterPro"/>
</dbReference>
<dbReference type="Gene3D" id="3.40.50.300">
    <property type="entry name" value="P-loop containing nucleotide triphosphate hydrolases"/>
    <property type="match status" value="1"/>
</dbReference>
<dbReference type="PROSITE" id="PS50045">
    <property type="entry name" value="SIGMA54_INTERACT_4"/>
    <property type="match status" value="1"/>
</dbReference>
<proteinExistence type="predicted"/>